<name>A0A4Y2P695_ARAVE</name>
<feature type="compositionally biased region" description="Polar residues" evidence="1">
    <location>
        <begin position="58"/>
        <end position="73"/>
    </location>
</feature>
<comment type="caution">
    <text evidence="2">The sequence shown here is derived from an EMBL/GenBank/DDBJ whole genome shotgun (WGS) entry which is preliminary data.</text>
</comment>
<dbReference type="EMBL" id="BGPR01010510">
    <property type="protein sequence ID" value="GBN46572.1"/>
    <property type="molecule type" value="Genomic_DNA"/>
</dbReference>
<sequence length="73" mass="8560">MMKKDVRDDELNDRMDAYESADAFVRPDGHNHLELDYLIAKRIEYVDWKENTSEEQKTSGFTSKSNLTCANSW</sequence>
<evidence type="ECO:0000313" key="3">
    <source>
        <dbReference type="Proteomes" id="UP000499080"/>
    </source>
</evidence>
<protein>
    <submittedName>
        <fullName evidence="2">Uncharacterized protein</fullName>
    </submittedName>
</protein>
<keyword evidence="3" id="KW-1185">Reference proteome</keyword>
<dbReference type="AlphaFoldDB" id="A0A4Y2P695"/>
<proteinExistence type="predicted"/>
<feature type="region of interest" description="Disordered" evidence="1">
    <location>
        <begin position="54"/>
        <end position="73"/>
    </location>
</feature>
<dbReference type="Proteomes" id="UP000499080">
    <property type="component" value="Unassembled WGS sequence"/>
</dbReference>
<evidence type="ECO:0000256" key="1">
    <source>
        <dbReference type="SAM" id="MobiDB-lite"/>
    </source>
</evidence>
<evidence type="ECO:0000313" key="2">
    <source>
        <dbReference type="EMBL" id="GBN46572.1"/>
    </source>
</evidence>
<organism evidence="2 3">
    <name type="scientific">Araneus ventricosus</name>
    <name type="common">Orbweaver spider</name>
    <name type="synonym">Epeira ventricosa</name>
    <dbReference type="NCBI Taxonomy" id="182803"/>
    <lineage>
        <taxon>Eukaryota</taxon>
        <taxon>Metazoa</taxon>
        <taxon>Ecdysozoa</taxon>
        <taxon>Arthropoda</taxon>
        <taxon>Chelicerata</taxon>
        <taxon>Arachnida</taxon>
        <taxon>Araneae</taxon>
        <taxon>Araneomorphae</taxon>
        <taxon>Entelegynae</taxon>
        <taxon>Araneoidea</taxon>
        <taxon>Araneidae</taxon>
        <taxon>Araneus</taxon>
    </lineage>
</organism>
<accession>A0A4Y2P695</accession>
<reference evidence="2 3" key="1">
    <citation type="journal article" date="2019" name="Sci. Rep.">
        <title>Orb-weaving spider Araneus ventricosus genome elucidates the spidroin gene catalogue.</title>
        <authorList>
            <person name="Kono N."/>
            <person name="Nakamura H."/>
            <person name="Ohtoshi R."/>
            <person name="Moran D.A.P."/>
            <person name="Shinohara A."/>
            <person name="Yoshida Y."/>
            <person name="Fujiwara M."/>
            <person name="Mori M."/>
            <person name="Tomita M."/>
            <person name="Arakawa K."/>
        </authorList>
    </citation>
    <scope>NUCLEOTIDE SEQUENCE [LARGE SCALE GENOMIC DNA]</scope>
</reference>
<gene>
    <name evidence="2" type="ORF">AVEN_96279_1</name>
</gene>